<evidence type="ECO:0000313" key="2">
    <source>
        <dbReference type="EMBL" id="WMC89733.1"/>
    </source>
</evidence>
<dbReference type="RefSeq" id="WP_306693320.1">
    <property type="nucleotide sequence ID" value="NZ_CP121271.1"/>
</dbReference>
<name>A0AAX3ZTL1_STRRO</name>
<protein>
    <submittedName>
        <fullName evidence="2">Uncharacterized protein</fullName>
    </submittedName>
</protein>
<accession>A0AAX3ZTL1</accession>
<organism evidence="2 3">
    <name type="scientific">Streptomyces rochei</name>
    <name type="common">Streptomyces parvullus</name>
    <dbReference type="NCBI Taxonomy" id="1928"/>
    <lineage>
        <taxon>Bacteria</taxon>
        <taxon>Bacillati</taxon>
        <taxon>Actinomycetota</taxon>
        <taxon>Actinomycetes</taxon>
        <taxon>Kitasatosporales</taxon>
        <taxon>Streptomycetaceae</taxon>
        <taxon>Streptomyces</taxon>
        <taxon>Streptomyces rochei group</taxon>
    </lineage>
</organism>
<proteinExistence type="predicted"/>
<dbReference type="GeneID" id="90946529"/>
<sequence length="63" mass="6832">MTRTAVFGYVEQVDGQVIPLSPLALAVGPAAMWSWLVLVPVQGLLGRSATRARRDVLTRRARG</sequence>
<feature type="transmembrane region" description="Helical" evidence="1">
    <location>
        <begin position="20"/>
        <end position="45"/>
    </location>
</feature>
<dbReference type="AlphaFoldDB" id="A0AAX3ZTL1"/>
<keyword evidence="1" id="KW-1133">Transmembrane helix</keyword>
<gene>
    <name evidence="2" type="ORF">P7W03_30855</name>
</gene>
<dbReference type="EMBL" id="CP121271">
    <property type="protein sequence ID" value="WMC89733.1"/>
    <property type="molecule type" value="Genomic_DNA"/>
</dbReference>
<dbReference type="Proteomes" id="UP001231701">
    <property type="component" value="Chromosome"/>
</dbReference>
<evidence type="ECO:0000256" key="1">
    <source>
        <dbReference type="SAM" id="Phobius"/>
    </source>
</evidence>
<keyword evidence="1" id="KW-0472">Membrane</keyword>
<keyword evidence="1" id="KW-0812">Transmembrane</keyword>
<reference evidence="2" key="1">
    <citation type="submission" date="2023-03" db="EMBL/GenBank/DDBJ databases">
        <title>Borrelidin-producing and root-colonizing Streptomyces rochei is a potent biopesticide for soil-borne oomycete-caused plant diseases.</title>
        <authorList>
            <person name="Zhou D."/>
            <person name="Wang X."/>
            <person name="Navarro-Munoz J.C."/>
            <person name="Li W."/>
            <person name="Li J."/>
            <person name="Jiu M."/>
            <person name="Deng S."/>
            <person name="Ye Y."/>
            <person name="Daly P."/>
            <person name="Wei L."/>
        </authorList>
    </citation>
    <scope>NUCLEOTIDE SEQUENCE</scope>
    <source>
        <strain evidence="2">JK1</strain>
    </source>
</reference>
<evidence type="ECO:0000313" key="3">
    <source>
        <dbReference type="Proteomes" id="UP001231701"/>
    </source>
</evidence>